<dbReference type="GO" id="GO:0001518">
    <property type="term" value="C:voltage-gated sodium channel complex"/>
    <property type="evidence" value="ECO:0007669"/>
    <property type="project" value="TreeGrafter"/>
</dbReference>
<evidence type="ECO:0000256" key="6">
    <source>
        <dbReference type="ARBA" id="ARBA00023157"/>
    </source>
</evidence>
<evidence type="ECO:0000313" key="13">
    <source>
        <dbReference type="RefSeq" id="XP_013873065.1"/>
    </source>
</evidence>
<dbReference type="InterPro" id="IPR036179">
    <property type="entry name" value="Ig-like_dom_sf"/>
</dbReference>
<dbReference type="InterPro" id="IPR000920">
    <property type="entry name" value="Myelin_P0-rel"/>
</dbReference>
<sequence length="233" mass="25402">MASGDNDGSSVSGRLRSRDLLHAGLAVALLLGVWSVDGLEVSTGKVSSIEAMNGSTVLLPCTYSSCIGIQNLYFSWKFNDNGTHLKLCEAEIPKEKVEPKVHVYRDRVEFVGSSKTNNISILLWNITFEDEGEYICFARNPKEKNRNHSAIFTLIVVDQMKEVDNRLTILIVSIVGGVIGLVIIIMVIKALVVHFLMKDSEKTKECLVSSSGNDNTENGLSGAKADNKGTPKA</sequence>
<dbReference type="FunCoup" id="A0A2I4BZ93">
    <property type="interactions" value="841"/>
</dbReference>
<dbReference type="InParanoid" id="A0A2I4BZ93"/>
<evidence type="ECO:0000256" key="7">
    <source>
        <dbReference type="ARBA" id="ARBA00023180"/>
    </source>
</evidence>
<dbReference type="Proteomes" id="UP000192220">
    <property type="component" value="Unplaced"/>
</dbReference>
<evidence type="ECO:0000313" key="12">
    <source>
        <dbReference type="Proteomes" id="UP000192220"/>
    </source>
</evidence>
<comment type="subcellular location">
    <subcellularLocation>
        <location evidence="1">Membrane</location>
        <topology evidence="1">Single-pass type I membrane protein</topology>
    </subcellularLocation>
</comment>
<dbReference type="RefSeq" id="XP_013873065.1">
    <property type="nucleotide sequence ID" value="XM_014017611.1"/>
</dbReference>
<evidence type="ECO:0000256" key="2">
    <source>
        <dbReference type="ARBA" id="ARBA00022692"/>
    </source>
</evidence>
<keyword evidence="6" id="KW-1015">Disulfide bond</keyword>
<dbReference type="GO" id="GO:0060307">
    <property type="term" value="P:regulation of ventricular cardiac muscle cell membrane repolarization"/>
    <property type="evidence" value="ECO:0007669"/>
    <property type="project" value="TreeGrafter"/>
</dbReference>
<dbReference type="GeneID" id="106523995"/>
<keyword evidence="13" id="KW-0406">Ion transport</keyword>
<dbReference type="Pfam" id="PF07686">
    <property type="entry name" value="V-set"/>
    <property type="match status" value="1"/>
</dbReference>
<dbReference type="GO" id="GO:0086002">
    <property type="term" value="P:cardiac muscle cell action potential involved in contraction"/>
    <property type="evidence" value="ECO:0007669"/>
    <property type="project" value="TreeGrafter"/>
</dbReference>
<dbReference type="AlphaFoldDB" id="A0A2I4BZ93"/>
<proteinExistence type="predicted"/>
<dbReference type="SMART" id="SM00406">
    <property type="entry name" value="IGv"/>
    <property type="match status" value="1"/>
</dbReference>
<keyword evidence="8" id="KW-0393">Immunoglobulin domain</keyword>
<keyword evidence="2 10" id="KW-0812">Transmembrane</keyword>
<organism evidence="12 13">
    <name type="scientific">Austrofundulus limnaeus</name>
    <name type="common">Annual killifish</name>
    <dbReference type="NCBI Taxonomy" id="52670"/>
    <lineage>
        <taxon>Eukaryota</taxon>
        <taxon>Metazoa</taxon>
        <taxon>Chordata</taxon>
        <taxon>Craniata</taxon>
        <taxon>Vertebrata</taxon>
        <taxon>Euteleostomi</taxon>
        <taxon>Actinopterygii</taxon>
        <taxon>Neopterygii</taxon>
        <taxon>Teleostei</taxon>
        <taxon>Neoteleostei</taxon>
        <taxon>Acanthomorphata</taxon>
        <taxon>Ovalentaria</taxon>
        <taxon>Atherinomorphae</taxon>
        <taxon>Cyprinodontiformes</taxon>
        <taxon>Rivulidae</taxon>
        <taxon>Austrofundulus</taxon>
    </lineage>
</organism>
<dbReference type="KEGG" id="alim:106523995"/>
<evidence type="ECO:0000259" key="11">
    <source>
        <dbReference type="PROSITE" id="PS50835"/>
    </source>
</evidence>
<dbReference type="PROSITE" id="PS50835">
    <property type="entry name" value="IG_LIKE"/>
    <property type="match status" value="1"/>
</dbReference>
<accession>A0A2I4BZ93</accession>
<dbReference type="PRINTS" id="PR00213">
    <property type="entry name" value="MYELINP0"/>
</dbReference>
<keyword evidence="7" id="KW-0325">Glycoprotein</keyword>
<dbReference type="GO" id="GO:0044325">
    <property type="term" value="F:transmembrane transporter binding"/>
    <property type="evidence" value="ECO:0007669"/>
    <property type="project" value="TreeGrafter"/>
</dbReference>
<evidence type="ECO:0000256" key="4">
    <source>
        <dbReference type="ARBA" id="ARBA00022989"/>
    </source>
</evidence>
<feature type="transmembrane region" description="Helical" evidence="10">
    <location>
        <begin position="20"/>
        <end position="39"/>
    </location>
</feature>
<keyword evidence="5 10" id="KW-0472">Membrane</keyword>
<dbReference type="STRING" id="52670.A0A2I4BZ93"/>
<feature type="domain" description="Ig-like" evidence="11">
    <location>
        <begin position="39"/>
        <end position="153"/>
    </location>
</feature>
<feature type="region of interest" description="Disordered" evidence="9">
    <location>
        <begin position="207"/>
        <end position="233"/>
    </location>
</feature>
<evidence type="ECO:0000256" key="8">
    <source>
        <dbReference type="ARBA" id="ARBA00023319"/>
    </source>
</evidence>
<keyword evidence="12" id="KW-1185">Reference proteome</keyword>
<dbReference type="InterPro" id="IPR013783">
    <property type="entry name" value="Ig-like_fold"/>
</dbReference>
<keyword evidence="13" id="KW-0407">Ion channel</keyword>
<keyword evidence="4 10" id="KW-1133">Transmembrane helix</keyword>
<protein>
    <submittedName>
        <fullName evidence="13">Sodium channel subunit beta-4</fullName>
    </submittedName>
</protein>
<dbReference type="InterPro" id="IPR007110">
    <property type="entry name" value="Ig-like_dom"/>
</dbReference>
<dbReference type="Gene3D" id="2.60.40.10">
    <property type="entry name" value="Immunoglobulins"/>
    <property type="match status" value="1"/>
</dbReference>
<dbReference type="OrthoDB" id="8778219at2759"/>
<evidence type="ECO:0000256" key="3">
    <source>
        <dbReference type="ARBA" id="ARBA00022729"/>
    </source>
</evidence>
<dbReference type="InterPro" id="IPR003599">
    <property type="entry name" value="Ig_sub"/>
</dbReference>
<evidence type="ECO:0000256" key="5">
    <source>
        <dbReference type="ARBA" id="ARBA00023136"/>
    </source>
</evidence>
<reference evidence="13" key="1">
    <citation type="submission" date="2025-08" db="UniProtKB">
        <authorList>
            <consortium name="RefSeq"/>
        </authorList>
    </citation>
    <scope>IDENTIFICATION</scope>
    <source>
        <strain evidence="13">Quisiro</strain>
        <tissue evidence="13">Liver</tissue>
    </source>
</reference>
<keyword evidence="3" id="KW-0732">Signal</keyword>
<evidence type="ECO:0000256" key="9">
    <source>
        <dbReference type="SAM" id="MobiDB-lite"/>
    </source>
</evidence>
<feature type="transmembrane region" description="Helical" evidence="10">
    <location>
        <begin position="169"/>
        <end position="197"/>
    </location>
</feature>
<keyword evidence="13" id="KW-0813">Transport</keyword>
<dbReference type="SMART" id="SM00409">
    <property type="entry name" value="IG"/>
    <property type="match status" value="1"/>
</dbReference>
<dbReference type="GO" id="GO:0017080">
    <property type="term" value="F:sodium channel regulator activity"/>
    <property type="evidence" value="ECO:0007669"/>
    <property type="project" value="TreeGrafter"/>
</dbReference>
<feature type="compositionally biased region" description="Polar residues" evidence="9">
    <location>
        <begin position="208"/>
        <end position="219"/>
    </location>
</feature>
<evidence type="ECO:0000256" key="1">
    <source>
        <dbReference type="ARBA" id="ARBA00004479"/>
    </source>
</evidence>
<evidence type="ECO:0000256" key="10">
    <source>
        <dbReference type="SAM" id="Phobius"/>
    </source>
</evidence>
<gene>
    <name evidence="13" type="primary">LOC106523995</name>
</gene>
<dbReference type="PANTHER" id="PTHR13869">
    <property type="entry name" value="MYELIN P0 RELATED"/>
    <property type="match status" value="1"/>
</dbReference>
<dbReference type="SUPFAM" id="SSF48726">
    <property type="entry name" value="Immunoglobulin"/>
    <property type="match status" value="1"/>
</dbReference>
<dbReference type="PANTHER" id="PTHR13869:SF40">
    <property type="entry name" value="SCN4BA PROTEIN"/>
    <property type="match status" value="1"/>
</dbReference>
<dbReference type="InterPro" id="IPR013106">
    <property type="entry name" value="Ig_V-set"/>
</dbReference>
<name>A0A2I4BZ93_AUSLI</name>